<gene>
    <name evidence="3" type="ORF">Pka01_42090</name>
</gene>
<dbReference type="AlphaFoldDB" id="A0A8J3PU54"/>
<evidence type="ECO:0000313" key="4">
    <source>
        <dbReference type="Proteomes" id="UP000630097"/>
    </source>
</evidence>
<dbReference type="InterPro" id="IPR036890">
    <property type="entry name" value="HATPase_C_sf"/>
</dbReference>
<proteinExistence type="predicted"/>
<keyword evidence="1" id="KW-0418">Kinase</keyword>
<evidence type="ECO:0000313" key="3">
    <source>
        <dbReference type="EMBL" id="GIG81082.1"/>
    </source>
</evidence>
<evidence type="ECO:0000256" key="1">
    <source>
        <dbReference type="ARBA" id="ARBA00022527"/>
    </source>
</evidence>
<feature type="domain" description="Histidine kinase/HSP90-like ATPase" evidence="2">
    <location>
        <begin position="61"/>
        <end position="174"/>
    </location>
</feature>
<protein>
    <recommendedName>
        <fullName evidence="2">Histidine kinase/HSP90-like ATPase domain-containing protein</fullName>
    </recommendedName>
</protein>
<keyword evidence="1" id="KW-0808">Transferase</keyword>
<dbReference type="CDD" id="cd16936">
    <property type="entry name" value="HATPase_RsbW-like"/>
    <property type="match status" value="1"/>
</dbReference>
<comment type="caution">
    <text evidence="3">The sequence shown here is derived from an EMBL/GenBank/DDBJ whole genome shotgun (WGS) entry which is preliminary data.</text>
</comment>
<dbReference type="SUPFAM" id="SSF55874">
    <property type="entry name" value="ATPase domain of HSP90 chaperone/DNA topoisomerase II/histidine kinase"/>
    <property type="match status" value="1"/>
</dbReference>
<dbReference type="PANTHER" id="PTHR35526">
    <property type="entry name" value="ANTI-SIGMA-F FACTOR RSBW-RELATED"/>
    <property type="match status" value="1"/>
</dbReference>
<dbReference type="InterPro" id="IPR050267">
    <property type="entry name" value="Anti-sigma-factor_SerPK"/>
</dbReference>
<evidence type="ECO:0000259" key="2">
    <source>
        <dbReference type="Pfam" id="PF13581"/>
    </source>
</evidence>
<name>A0A8J3PU54_9ACTN</name>
<accession>A0A8J3PU54</accession>
<dbReference type="PANTHER" id="PTHR35526:SF3">
    <property type="entry name" value="ANTI-SIGMA-F FACTOR RSBW"/>
    <property type="match status" value="1"/>
</dbReference>
<keyword evidence="4" id="KW-1185">Reference proteome</keyword>
<dbReference type="RefSeq" id="WP_203884467.1">
    <property type="nucleotide sequence ID" value="NZ_BAABHH010000017.1"/>
</dbReference>
<organism evidence="3 4">
    <name type="scientific">Planotetraspora kaengkrachanensis</name>
    <dbReference type="NCBI Taxonomy" id="575193"/>
    <lineage>
        <taxon>Bacteria</taxon>
        <taxon>Bacillati</taxon>
        <taxon>Actinomycetota</taxon>
        <taxon>Actinomycetes</taxon>
        <taxon>Streptosporangiales</taxon>
        <taxon>Streptosporangiaceae</taxon>
        <taxon>Planotetraspora</taxon>
    </lineage>
</organism>
<dbReference type="EMBL" id="BONV01000018">
    <property type="protein sequence ID" value="GIG81082.1"/>
    <property type="molecule type" value="Genomic_DNA"/>
</dbReference>
<sequence>MTGFRTDGASLVEADGDAWERWSDLADQAFPIGRAWPWEAVERDGGQRELEVAAHECHRDITAARAARHFTTGMLRTWAMPDIVDDASLAVSELVANAVGHGLRRPTSEPHPVRLYLFRSRHSVVCMVTDPSNDPPILRAPDHVAENGRGLQLIASVSHRWGWTPLRPLGKAVWAGFIDRTIRRPSCR</sequence>
<keyword evidence="1" id="KW-0723">Serine/threonine-protein kinase</keyword>
<reference evidence="3 4" key="1">
    <citation type="submission" date="2021-01" db="EMBL/GenBank/DDBJ databases">
        <title>Whole genome shotgun sequence of Planotetraspora kaengkrachanensis NBRC 104272.</title>
        <authorList>
            <person name="Komaki H."/>
            <person name="Tamura T."/>
        </authorList>
    </citation>
    <scope>NUCLEOTIDE SEQUENCE [LARGE SCALE GENOMIC DNA]</scope>
    <source>
        <strain evidence="3 4">NBRC 104272</strain>
    </source>
</reference>
<dbReference type="GO" id="GO:0004674">
    <property type="term" value="F:protein serine/threonine kinase activity"/>
    <property type="evidence" value="ECO:0007669"/>
    <property type="project" value="UniProtKB-KW"/>
</dbReference>
<dbReference type="InterPro" id="IPR003594">
    <property type="entry name" value="HATPase_dom"/>
</dbReference>
<dbReference type="Pfam" id="PF13581">
    <property type="entry name" value="HATPase_c_2"/>
    <property type="match status" value="1"/>
</dbReference>
<dbReference type="Proteomes" id="UP000630097">
    <property type="component" value="Unassembled WGS sequence"/>
</dbReference>
<dbReference type="Gene3D" id="3.30.565.10">
    <property type="entry name" value="Histidine kinase-like ATPase, C-terminal domain"/>
    <property type="match status" value="1"/>
</dbReference>